<dbReference type="PANTHER" id="PTHR12595:SF0">
    <property type="entry name" value="ADENYLATE KINASE ISOENZYME 6"/>
    <property type="match status" value="1"/>
</dbReference>
<dbReference type="SUPFAM" id="SSF52540">
    <property type="entry name" value="P-loop containing nucleoside triphosphate hydrolases"/>
    <property type="match status" value="1"/>
</dbReference>
<feature type="binding site" evidence="10">
    <location>
        <position position="18"/>
    </location>
    <ligand>
        <name>ATP</name>
        <dbReference type="ChEBI" id="CHEBI:30616"/>
    </ligand>
</feature>
<keyword evidence="2 10" id="KW-0963">Cytoplasm</keyword>
<evidence type="ECO:0000256" key="9">
    <source>
        <dbReference type="ARBA" id="ARBA00023242"/>
    </source>
</evidence>
<keyword evidence="9 10" id="KW-0539">Nucleus</keyword>
<feature type="binding site" evidence="10">
    <location>
        <position position="21"/>
    </location>
    <ligand>
        <name>ATP</name>
        <dbReference type="ChEBI" id="CHEBI:30616"/>
    </ligand>
</feature>
<keyword evidence="12" id="KW-1185">Reference proteome</keyword>
<evidence type="ECO:0000256" key="1">
    <source>
        <dbReference type="ARBA" id="ARBA00000582"/>
    </source>
</evidence>
<evidence type="ECO:0000256" key="4">
    <source>
        <dbReference type="ARBA" id="ARBA00022552"/>
    </source>
</evidence>
<feature type="binding site" evidence="10">
    <location>
        <position position="20"/>
    </location>
    <ligand>
        <name>ATP</name>
        <dbReference type="ChEBI" id="CHEBI:30616"/>
    </ligand>
</feature>
<keyword evidence="6 10" id="KW-0547">Nucleotide-binding</keyword>
<proteinExistence type="inferred from homology"/>
<organism evidence="11 12">
    <name type="scientific">Euplotes crassus</name>
    <dbReference type="NCBI Taxonomy" id="5936"/>
    <lineage>
        <taxon>Eukaryota</taxon>
        <taxon>Sar</taxon>
        <taxon>Alveolata</taxon>
        <taxon>Ciliophora</taxon>
        <taxon>Intramacronucleata</taxon>
        <taxon>Spirotrichea</taxon>
        <taxon>Hypotrichia</taxon>
        <taxon>Euplotida</taxon>
        <taxon>Euplotidae</taxon>
        <taxon>Moneuplotes</taxon>
    </lineage>
</organism>
<dbReference type="GO" id="GO:0005524">
    <property type="term" value="F:ATP binding"/>
    <property type="evidence" value="ECO:0007669"/>
    <property type="project" value="UniProtKB-KW"/>
</dbReference>
<evidence type="ECO:0000313" key="12">
    <source>
        <dbReference type="Proteomes" id="UP001295684"/>
    </source>
</evidence>
<accession>A0AAD1Y2M4</accession>
<evidence type="ECO:0000256" key="6">
    <source>
        <dbReference type="ARBA" id="ARBA00022741"/>
    </source>
</evidence>
<dbReference type="GO" id="GO:0004017">
    <property type="term" value="F:AMP kinase activity"/>
    <property type="evidence" value="ECO:0007669"/>
    <property type="project" value="UniProtKB-UniRule"/>
</dbReference>
<evidence type="ECO:0000256" key="10">
    <source>
        <dbReference type="HAMAP-Rule" id="MF_03173"/>
    </source>
</evidence>
<feature type="region of interest" description="LID" evidence="10">
    <location>
        <begin position="117"/>
        <end position="127"/>
    </location>
</feature>
<dbReference type="PANTHER" id="PTHR12595">
    <property type="entry name" value="POS9-ACTIVATING FACTOR FAP7-RELATED"/>
    <property type="match status" value="1"/>
</dbReference>
<dbReference type="Pfam" id="PF13238">
    <property type="entry name" value="AAA_18"/>
    <property type="match status" value="1"/>
</dbReference>
<feature type="binding site" evidence="10">
    <location>
        <position position="16"/>
    </location>
    <ligand>
        <name>ATP</name>
        <dbReference type="ChEBI" id="CHEBI:30616"/>
    </ligand>
</feature>
<dbReference type="EMBL" id="CAMPGE010025027">
    <property type="protein sequence ID" value="CAI2382825.1"/>
    <property type="molecule type" value="Genomic_DNA"/>
</dbReference>
<keyword evidence="4 10" id="KW-0698">rRNA processing</keyword>
<dbReference type="Proteomes" id="UP001295684">
    <property type="component" value="Unassembled WGS sequence"/>
</dbReference>
<comment type="subunit">
    <text evidence="10">Interacts with small ribosomal subunit protein uS11. Not a structural component of 43S pre-ribosomes, but transiently interacts with them by binding to uS11.</text>
</comment>
<comment type="function">
    <text evidence="10">Broad-specificity nucleoside monophosphate (NMP) kinase that catalyzes the reversible transfer of the terminal phosphate group between nucleoside triphosphates and monophosphates. Has also ATPase activity. Involved in the late cytoplasmic maturation steps of the 40S ribosomal particles, specifically 18S rRNA maturation. While NMP activity is not required for ribosome maturation, ATPase activity is. Associates transiently with small ribosomal subunit protein uS11. ATP hydrolysis breaks the interaction with uS11. May temporarily remove uS11 from the ribosome to enable a conformational change of the ribosomal RNA that is needed for the final maturation step of the small ribosomal subunit. Its NMP activity may have a role in nuclear energy homeostasis.</text>
</comment>
<dbReference type="InterPro" id="IPR027417">
    <property type="entry name" value="P-loop_NTPase"/>
</dbReference>
<keyword evidence="5 10" id="KW-0808">Transferase</keyword>
<dbReference type="HAMAP" id="MF_00039">
    <property type="entry name" value="Adenylate_kinase_AK6"/>
    <property type="match status" value="1"/>
</dbReference>
<feature type="binding site" evidence="10">
    <location>
        <position position="118"/>
    </location>
    <ligand>
        <name>ATP</name>
        <dbReference type="ChEBI" id="CHEBI:30616"/>
    </ligand>
</feature>
<comment type="catalytic activity">
    <reaction evidence="10">
        <text>ATP + H2O = ADP + phosphate + H(+)</text>
        <dbReference type="Rhea" id="RHEA:13065"/>
        <dbReference type="ChEBI" id="CHEBI:15377"/>
        <dbReference type="ChEBI" id="CHEBI:15378"/>
        <dbReference type="ChEBI" id="CHEBI:30616"/>
        <dbReference type="ChEBI" id="CHEBI:43474"/>
        <dbReference type="ChEBI" id="CHEBI:456216"/>
    </reaction>
</comment>
<dbReference type="GO" id="GO:0005737">
    <property type="term" value="C:cytoplasm"/>
    <property type="evidence" value="ECO:0007669"/>
    <property type="project" value="UniProtKB-SubCell"/>
</dbReference>
<dbReference type="GO" id="GO:0042274">
    <property type="term" value="P:ribosomal small subunit biogenesis"/>
    <property type="evidence" value="ECO:0007669"/>
    <property type="project" value="UniProtKB-UniRule"/>
</dbReference>
<dbReference type="EC" id="2.7.4.3" evidence="10"/>
<comment type="catalytic activity">
    <reaction evidence="1 10">
        <text>AMP + ATP = 2 ADP</text>
        <dbReference type="Rhea" id="RHEA:12973"/>
        <dbReference type="ChEBI" id="CHEBI:30616"/>
        <dbReference type="ChEBI" id="CHEBI:456215"/>
        <dbReference type="ChEBI" id="CHEBI:456216"/>
        <dbReference type="EC" id="2.7.4.3"/>
    </reaction>
</comment>
<dbReference type="GO" id="GO:0016887">
    <property type="term" value="F:ATP hydrolysis activity"/>
    <property type="evidence" value="ECO:0007669"/>
    <property type="project" value="UniProtKB-UniRule"/>
</dbReference>
<evidence type="ECO:0000256" key="7">
    <source>
        <dbReference type="ARBA" id="ARBA00022777"/>
    </source>
</evidence>
<dbReference type="GO" id="GO:0006364">
    <property type="term" value="P:rRNA processing"/>
    <property type="evidence" value="ECO:0007669"/>
    <property type="project" value="UniProtKB-KW"/>
</dbReference>
<dbReference type="AlphaFoldDB" id="A0AAD1Y2M4"/>
<keyword evidence="8 10" id="KW-0067">ATP-binding</keyword>
<feature type="region of interest" description="NMPbind" evidence="10">
    <location>
        <begin position="42"/>
        <end position="65"/>
    </location>
</feature>
<gene>
    <name evidence="11" type="ORF">ECRASSUSDP1_LOCUS24312</name>
</gene>
<comment type="subcellular location">
    <subcellularLocation>
        <location evidence="10">Cytoplasm</location>
    </subcellularLocation>
    <subcellularLocation>
        <location evidence="10">Nucleus</location>
    </subcellularLocation>
</comment>
<dbReference type="FunFam" id="3.40.50.300:FF:000372">
    <property type="entry name" value="Adenylate kinase isoenzyme 6 homolog"/>
    <property type="match status" value="1"/>
</dbReference>
<evidence type="ECO:0000256" key="8">
    <source>
        <dbReference type="ARBA" id="ARBA00022840"/>
    </source>
</evidence>
<comment type="similarity">
    <text evidence="10">Belongs to the adenylate kinase family. AK6 subfamily.</text>
</comment>
<keyword evidence="3 10" id="KW-0690">Ribosome biogenesis</keyword>
<feature type="binding site" evidence="10">
    <location>
        <position position="19"/>
    </location>
    <ligand>
        <name>ATP</name>
        <dbReference type="ChEBI" id="CHEBI:30616"/>
    </ligand>
</feature>
<evidence type="ECO:0000313" key="11">
    <source>
        <dbReference type="EMBL" id="CAI2382825.1"/>
    </source>
</evidence>
<keyword evidence="7 10" id="KW-0418">Kinase</keyword>
<evidence type="ECO:0000256" key="2">
    <source>
        <dbReference type="ARBA" id="ARBA00022490"/>
    </source>
</evidence>
<comment type="caution">
    <text evidence="11">The sequence shown here is derived from an EMBL/GenBank/DDBJ whole genome shotgun (WGS) entry which is preliminary data.</text>
</comment>
<comment type="caution">
    <text evidence="10">Lacks conserved residue(s) required for the propagation of feature annotation.</text>
</comment>
<dbReference type="InterPro" id="IPR020618">
    <property type="entry name" value="Adenyl_kinase_AK6"/>
</dbReference>
<reference evidence="11" key="1">
    <citation type="submission" date="2023-07" db="EMBL/GenBank/DDBJ databases">
        <authorList>
            <consortium name="AG Swart"/>
            <person name="Singh M."/>
            <person name="Singh A."/>
            <person name="Seah K."/>
            <person name="Emmerich C."/>
        </authorList>
    </citation>
    <scope>NUCLEOTIDE SEQUENCE</scope>
    <source>
        <strain evidence="11">DP1</strain>
    </source>
</reference>
<name>A0AAD1Y2M4_EUPCR</name>
<evidence type="ECO:0000256" key="3">
    <source>
        <dbReference type="ARBA" id="ARBA00022517"/>
    </source>
</evidence>
<evidence type="ECO:0000256" key="5">
    <source>
        <dbReference type="ARBA" id="ARBA00022679"/>
    </source>
</evidence>
<dbReference type="GO" id="GO:0005634">
    <property type="term" value="C:nucleus"/>
    <property type="evidence" value="ECO:0007669"/>
    <property type="project" value="UniProtKB-SubCell"/>
</dbReference>
<dbReference type="Gene3D" id="3.40.50.300">
    <property type="entry name" value="P-loop containing nucleotide triphosphate hydrolases"/>
    <property type="match status" value="1"/>
</dbReference>
<sequence length="175" mass="20474">MEDTKLPNILVTGTPGVGKTTLCSLLESSLHEEGKTGYKYIMLAERIREEKLYKDWNKEFDVSEYDEDMVCDNLEDEMSKGGVILEFHSCGFFPERWFQLIVLLRCDNTHLYDRLAERGYDQNKITENIECEIMEVTSEEVRESYKSDIILELANQEIDDVETNIEKIKEKLEQL</sequence>
<protein>
    <recommendedName>
        <fullName evidence="10">Adenylate kinase isoenzyme 6 homolog</fullName>
        <shortName evidence="10">AK6</shortName>
        <ecNumber evidence="10">2.7.4.3</ecNumber>
    </recommendedName>
    <alternativeName>
        <fullName evidence="10">Dual activity adenylate kinase/ATPase</fullName>
        <shortName evidence="10">AK/ATPase</shortName>
    </alternativeName>
</protein>